<dbReference type="InterPro" id="IPR013785">
    <property type="entry name" value="Aldolase_TIM"/>
</dbReference>
<evidence type="ECO:0000256" key="3">
    <source>
        <dbReference type="PIRNR" id="PIRNR001365"/>
    </source>
</evidence>
<dbReference type="Proteomes" id="UP000001817">
    <property type="component" value="Chromosome 1"/>
</dbReference>
<dbReference type="OrthoDB" id="199953at2"/>
<dbReference type="GO" id="GO:0005829">
    <property type="term" value="C:cytosol"/>
    <property type="evidence" value="ECO:0007669"/>
    <property type="project" value="TreeGrafter"/>
</dbReference>
<feature type="active site" description="Proton donor/acceptor" evidence="4">
    <location>
        <position position="138"/>
    </location>
</feature>
<protein>
    <submittedName>
        <fullName evidence="6">Dihydrodipicolinate synthetase</fullName>
        <ecNumber evidence="6">4.3.3.7</ecNumber>
    </submittedName>
</protein>
<gene>
    <name evidence="6" type="ORF">Bxe_A4304</name>
</gene>
<organism evidence="6 7">
    <name type="scientific">Paraburkholderia xenovorans (strain LB400)</name>
    <dbReference type="NCBI Taxonomy" id="266265"/>
    <lineage>
        <taxon>Bacteria</taxon>
        <taxon>Pseudomonadati</taxon>
        <taxon>Pseudomonadota</taxon>
        <taxon>Betaproteobacteria</taxon>
        <taxon>Burkholderiales</taxon>
        <taxon>Burkholderiaceae</taxon>
        <taxon>Paraburkholderia</taxon>
    </lineage>
</organism>
<evidence type="ECO:0000256" key="2">
    <source>
        <dbReference type="ARBA" id="ARBA00023239"/>
    </source>
</evidence>
<reference evidence="6 7" key="1">
    <citation type="journal article" date="2006" name="Proc. Natl. Acad. Sci. U.S.A.">
        <title>Burkholderia xenovorans LB400 harbors a multi-replicon, 9.73-Mbp genome shaped for versatility.</title>
        <authorList>
            <person name="Chain P.S."/>
            <person name="Denef V.J."/>
            <person name="Konstantinidis K.T."/>
            <person name="Vergez L.M."/>
            <person name="Agullo L."/>
            <person name="Reyes V.L."/>
            <person name="Hauser L."/>
            <person name="Cordova M."/>
            <person name="Gomez L."/>
            <person name="Gonzalez M."/>
            <person name="Land M."/>
            <person name="Lao V."/>
            <person name="Larimer F."/>
            <person name="LiPuma J.J."/>
            <person name="Mahenthiralingam E."/>
            <person name="Malfatti S.A."/>
            <person name="Marx C.J."/>
            <person name="Parnell J.J."/>
            <person name="Ramette A."/>
            <person name="Richardson P."/>
            <person name="Seeger M."/>
            <person name="Smith D."/>
            <person name="Spilker T."/>
            <person name="Sul W.J."/>
            <person name="Tsoi T.V."/>
            <person name="Ulrich L.E."/>
            <person name="Zhulin I.B."/>
            <person name="Tiedje J.M."/>
        </authorList>
    </citation>
    <scope>NUCLEOTIDE SEQUENCE [LARGE SCALE GENOMIC DNA]</scope>
    <source>
        <strain evidence="6 7">LB400</strain>
    </source>
</reference>
<dbReference type="PANTHER" id="PTHR12128:SF66">
    <property type="entry name" value="4-HYDROXY-2-OXOGLUTARATE ALDOLASE, MITOCHONDRIAL"/>
    <property type="match status" value="1"/>
</dbReference>
<evidence type="ECO:0000313" key="6">
    <source>
        <dbReference type="EMBL" id="ABE28695.1"/>
    </source>
</evidence>
<dbReference type="CDD" id="cd00408">
    <property type="entry name" value="DHDPS-like"/>
    <property type="match status" value="1"/>
</dbReference>
<dbReference type="PIRSF" id="PIRSF001365">
    <property type="entry name" value="DHDPS"/>
    <property type="match status" value="1"/>
</dbReference>
<dbReference type="PATRIC" id="fig|266265.5.peg.164"/>
<evidence type="ECO:0000256" key="1">
    <source>
        <dbReference type="ARBA" id="ARBA00007592"/>
    </source>
</evidence>
<proteinExistence type="inferred from homology"/>
<name>Q146P4_PARXL</name>
<dbReference type="PRINTS" id="PR00146">
    <property type="entry name" value="DHPICSNTHASE"/>
</dbReference>
<dbReference type="Pfam" id="PF00701">
    <property type="entry name" value="DHDPS"/>
    <property type="match status" value="1"/>
</dbReference>
<dbReference type="AlphaFoldDB" id="Q146P4"/>
<evidence type="ECO:0000256" key="4">
    <source>
        <dbReference type="PIRSR" id="PIRSR001365-1"/>
    </source>
</evidence>
<dbReference type="Gene3D" id="3.20.20.70">
    <property type="entry name" value="Aldolase class I"/>
    <property type="match status" value="1"/>
</dbReference>
<dbReference type="SMART" id="SM01130">
    <property type="entry name" value="DHDPS"/>
    <property type="match status" value="1"/>
</dbReference>
<dbReference type="KEGG" id="bxe:Bxe_A4304"/>
<feature type="binding site" evidence="5">
    <location>
        <position position="50"/>
    </location>
    <ligand>
        <name>pyruvate</name>
        <dbReference type="ChEBI" id="CHEBI:15361"/>
    </ligand>
</feature>
<accession>Q146P4</accession>
<dbReference type="InterPro" id="IPR002220">
    <property type="entry name" value="DapA-like"/>
</dbReference>
<dbReference type="SUPFAM" id="SSF51569">
    <property type="entry name" value="Aldolase"/>
    <property type="match status" value="1"/>
</dbReference>
<dbReference type="eggNOG" id="COG0329">
    <property type="taxonomic scope" value="Bacteria"/>
</dbReference>
<comment type="similarity">
    <text evidence="1 3">Belongs to the DapA family.</text>
</comment>
<dbReference type="GO" id="GO:0008840">
    <property type="term" value="F:4-hydroxy-tetrahydrodipicolinate synthase activity"/>
    <property type="evidence" value="ECO:0007669"/>
    <property type="project" value="UniProtKB-EC"/>
</dbReference>
<feature type="active site" description="Schiff-base intermediate with substrate" evidence="4">
    <location>
        <position position="167"/>
    </location>
</feature>
<dbReference type="KEGG" id="bxb:DR64_1979"/>
<dbReference type="RefSeq" id="WP_011486542.1">
    <property type="nucleotide sequence ID" value="NC_007951.1"/>
</dbReference>
<keyword evidence="7" id="KW-1185">Reference proteome</keyword>
<dbReference type="PANTHER" id="PTHR12128">
    <property type="entry name" value="DIHYDRODIPICOLINATE SYNTHASE"/>
    <property type="match status" value="1"/>
</dbReference>
<keyword evidence="2 3" id="KW-0456">Lyase</keyword>
<evidence type="ECO:0000313" key="7">
    <source>
        <dbReference type="Proteomes" id="UP000001817"/>
    </source>
</evidence>
<dbReference type="STRING" id="266265.Bxe_A4304"/>
<evidence type="ECO:0000256" key="5">
    <source>
        <dbReference type="PIRSR" id="PIRSR001365-2"/>
    </source>
</evidence>
<sequence length="297" mass="32029">MKSTEFRGIISYPVTPFDLHDGSVDVPTLNRLIDRLVDSGSHGIAPLGSTGESAYLSDDEWDTVAEASVRRVAKRLPVIVGISDLTTRNAVRRAKFAESVGADAVMVLPVSYWKLNEAEIFRHYATIAEAISVPIMVYNNPATSGIDMQPELIVKLAREIDNVTMIKESTGDIQRMHRIAQLSDGRVPFFNGSNPLALGAFAAGAAGWCTAAPNLVPQWPVKLYEACEKGDMELARAVFYRLLPFLQCIMKGGLPTTVKAGLALRGFSVGAPRRPLQPLAEPAVRELAAVLGGLEGG</sequence>
<dbReference type="EMBL" id="CP000270">
    <property type="protein sequence ID" value="ABE28695.1"/>
    <property type="molecule type" value="Genomic_DNA"/>
</dbReference>
<dbReference type="EC" id="4.3.3.7" evidence="6"/>